<feature type="transmembrane region" description="Helical" evidence="6">
    <location>
        <begin position="29"/>
        <end position="48"/>
    </location>
</feature>
<evidence type="ECO:0000256" key="2">
    <source>
        <dbReference type="ARBA" id="ARBA00022475"/>
    </source>
</evidence>
<dbReference type="Pfam" id="PF02687">
    <property type="entry name" value="FtsX"/>
    <property type="match status" value="1"/>
</dbReference>
<gene>
    <name evidence="8" type="ORF">BUTYVIB_00843</name>
</gene>
<comment type="caution">
    <text evidence="8">The sequence shown here is derived from an EMBL/GenBank/DDBJ whole genome shotgun (WGS) entry which is preliminary data.</text>
</comment>
<evidence type="ECO:0000256" key="5">
    <source>
        <dbReference type="ARBA" id="ARBA00023136"/>
    </source>
</evidence>
<evidence type="ECO:0000256" key="1">
    <source>
        <dbReference type="ARBA" id="ARBA00004651"/>
    </source>
</evidence>
<keyword evidence="5 6" id="KW-0472">Membrane</keyword>
<dbReference type="EMBL" id="ABWN01000022">
    <property type="protein sequence ID" value="EFF69038.1"/>
    <property type="molecule type" value="Genomic_DNA"/>
</dbReference>
<feature type="domain" description="ABC3 transporter permease C-terminal" evidence="7">
    <location>
        <begin position="281"/>
        <end position="404"/>
    </location>
</feature>
<keyword evidence="3 6" id="KW-0812">Transmembrane</keyword>
<evidence type="ECO:0000256" key="4">
    <source>
        <dbReference type="ARBA" id="ARBA00022989"/>
    </source>
</evidence>
<protein>
    <submittedName>
        <fullName evidence="8">Efflux ABC transporter, permease protein</fullName>
    </submittedName>
</protein>
<evidence type="ECO:0000259" key="7">
    <source>
        <dbReference type="Pfam" id="PF02687"/>
    </source>
</evidence>
<keyword evidence="2" id="KW-1003">Cell membrane</keyword>
<feature type="transmembrane region" description="Helical" evidence="6">
    <location>
        <begin position="278"/>
        <end position="299"/>
    </location>
</feature>
<reference evidence="8 9" key="1">
    <citation type="submission" date="2010-02" db="EMBL/GenBank/DDBJ databases">
        <authorList>
            <person name="Weinstock G."/>
            <person name="Sodergren E."/>
            <person name="Clifton S."/>
            <person name="Fulton L."/>
            <person name="Fulton B."/>
            <person name="Courtney L."/>
            <person name="Fronick C."/>
            <person name="Harrison M."/>
            <person name="Strong C."/>
            <person name="Farmer C."/>
            <person name="Delahaunty K."/>
            <person name="Markovic C."/>
            <person name="Hall O."/>
            <person name="Minx P."/>
            <person name="Tomlinson C."/>
            <person name="Mitreva M."/>
            <person name="Nelson J."/>
            <person name="Hou S."/>
            <person name="Wollam A."/>
            <person name="Pepin K.H."/>
            <person name="Johnson M."/>
            <person name="Bhonagiri V."/>
            <person name="Zhang X."/>
            <person name="Suruliraj S."/>
            <person name="Warren W."/>
            <person name="Chinwalla A."/>
            <person name="Mardis E.R."/>
            <person name="Wilson R.K."/>
        </authorList>
    </citation>
    <scope>NUCLEOTIDE SEQUENCE [LARGE SCALE GENOMIC DNA]</scope>
    <source>
        <strain evidence="8 9">DSM 2876</strain>
    </source>
</reference>
<dbReference type="STRING" id="45851.BHV86_01865"/>
<proteinExistence type="predicted"/>
<feature type="transmembrane region" description="Helical" evidence="6">
    <location>
        <begin position="334"/>
        <end position="353"/>
    </location>
</feature>
<name>D4RYD8_9FIRM</name>
<dbReference type="HOGENOM" id="CLU_666794_0_0_9"/>
<accession>D4RYD8</accession>
<evidence type="ECO:0000313" key="8">
    <source>
        <dbReference type="EMBL" id="EFF69038.1"/>
    </source>
</evidence>
<feature type="transmembrane region" description="Helical" evidence="6">
    <location>
        <begin position="374"/>
        <end position="397"/>
    </location>
</feature>
<evidence type="ECO:0000256" key="6">
    <source>
        <dbReference type="SAM" id="Phobius"/>
    </source>
</evidence>
<keyword evidence="9" id="KW-1185">Reference proteome</keyword>
<keyword evidence="4 6" id="KW-1133">Transmembrane helix</keyword>
<evidence type="ECO:0000256" key="3">
    <source>
        <dbReference type="ARBA" id="ARBA00022692"/>
    </source>
</evidence>
<dbReference type="GO" id="GO:0005886">
    <property type="term" value="C:plasma membrane"/>
    <property type="evidence" value="ECO:0007669"/>
    <property type="project" value="UniProtKB-SubCell"/>
</dbReference>
<organism evidence="8 9">
    <name type="scientific">Eshraghiella crossota DSM 2876</name>
    <dbReference type="NCBI Taxonomy" id="511680"/>
    <lineage>
        <taxon>Bacteria</taxon>
        <taxon>Bacillati</taxon>
        <taxon>Bacillota</taxon>
        <taxon>Clostridia</taxon>
        <taxon>Lachnospirales</taxon>
        <taxon>Lachnospiraceae</taxon>
        <taxon>Eshraghiella</taxon>
    </lineage>
</organism>
<dbReference type="InterPro" id="IPR003838">
    <property type="entry name" value="ABC3_permease_C"/>
</dbReference>
<evidence type="ECO:0000313" key="9">
    <source>
        <dbReference type="Proteomes" id="UP000006238"/>
    </source>
</evidence>
<comment type="subcellular location">
    <subcellularLocation>
        <location evidence="1">Cell membrane</location>
        <topology evidence="1">Multi-pass membrane protein</topology>
    </subcellularLocation>
</comment>
<sequence>MFGGLFVKTKNRIKIAHDMCVKQLFSFRMSTFLMALTFVILGLVIYQYKSSYSYRMRVEESFAKPMEDIYYLLSASGNDVPDISKIDGMTGFYYPQISYNTTECINFLNEVQGGHKIGEITDGVEVFWVFGPDLALYNIRMTESIPQEELDNTPGIRLYLSEKYKSITGLGEHYTQKNWDYVVAGYFSEDSAIPAQNVTSTATQDGAYSLEYGVIEIGGLMPISYDGYFYCDPSVASFENIRNQIVEEYARCNATCTITNVEKSITYMEKNITKALKYLVIAAILLGSSCIIVLLVSQVSNILTRSEEYGIWLTNKATKKDIMWILIWQNLIKLIYSEIFAILVINLGCRFVIFGENFQNTAISHRISNRIITFNIYPAIIGVGILIVTVSIIVPLLKIARTEPVKLVKGEL</sequence>
<dbReference type="Proteomes" id="UP000006238">
    <property type="component" value="Unassembled WGS sequence"/>
</dbReference>
<dbReference type="AlphaFoldDB" id="D4RYD8"/>